<dbReference type="InterPro" id="IPR038195">
    <property type="entry name" value="Apo_CIII_sf"/>
</dbReference>
<keyword evidence="6" id="KW-0964">Secreted</keyword>
<dbReference type="InterPro" id="IPR008403">
    <property type="entry name" value="Apo-CIII"/>
</dbReference>
<feature type="signal peptide" evidence="14">
    <location>
        <begin position="1"/>
        <end position="20"/>
    </location>
</feature>
<dbReference type="Proteomes" id="UP001314169">
    <property type="component" value="Chromosome 9"/>
</dbReference>
<keyword evidence="10" id="KW-0443">Lipid metabolism</keyword>
<evidence type="ECO:0000313" key="15">
    <source>
        <dbReference type="EMBL" id="CAK6448745.1"/>
    </source>
</evidence>
<dbReference type="PANTHER" id="PTHR14225">
    <property type="entry name" value="APOLIPOPROTEIN C-III"/>
    <property type="match status" value="1"/>
</dbReference>
<evidence type="ECO:0000256" key="14">
    <source>
        <dbReference type="SAM" id="SignalP"/>
    </source>
</evidence>
<name>A0ABP0AE83_PIPNA</name>
<evidence type="ECO:0000256" key="4">
    <source>
        <dbReference type="ARBA" id="ARBA00022448"/>
    </source>
</evidence>
<evidence type="ECO:0000256" key="7">
    <source>
        <dbReference type="ARBA" id="ARBA00022729"/>
    </source>
</evidence>
<keyword evidence="7 14" id="KW-0732">Signal</keyword>
<keyword evidence="11" id="KW-0850">VLDL</keyword>
<evidence type="ECO:0000256" key="1">
    <source>
        <dbReference type="ARBA" id="ARBA00004613"/>
    </source>
</evidence>
<comment type="similarity">
    <text evidence="2">Belongs to the apolipoprotein C3 family.</text>
</comment>
<evidence type="ECO:0000256" key="2">
    <source>
        <dbReference type="ARBA" id="ARBA00011008"/>
    </source>
</evidence>
<evidence type="ECO:0000256" key="3">
    <source>
        <dbReference type="ARBA" id="ARBA00015570"/>
    </source>
</evidence>
<reference evidence="15" key="1">
    <citation type="submission" date="2023-12" db="EMBL/GenBank/DDBJ databases">
        <authorList>
            <person name="Brown T."/>
        </authorList>
    </citation>
    <scope>NUCLEOTIDE SEQUENCE</scope>
</reference>
<evidence type="ECO:0000256" key="6">
    <source>
        <dbReference type="ARBA" id="ARBA00022525"/>
    </source>
</evidence>
<dbReference type="Gene3D" id="6.10.90.10">
    <property type="entry name" value="Apolipoprotein CIII"/>
    <property type="match status" value="1"/>
</dbReference>
<sequence length="104" mass="11194">MQPRLVLVAALLALLASARAAEQDEASLLDFMNNYVQQASETAQVALTSVQDFQMAQQARAWMTEGISSLKDYWSSLTGKISSFWDLAPEASEAPEATAAPATV</sequence>
<comment type="subcellular location">
    <subcellularLocation>
        <location evidence="1">Secreted</location>
    </subcellularLocation>
</comment>
<gene>
    <name evidence="15" type="ORF">MPIPNATIZW_LOCUS17051</name>
</gene>
<accession>A0ABP0AE83</accession>
<proteinExistence type="inferred from homology"/>
<evidence type="ECO:0000256" key="12">
    <source>
        <dbReference type="ARBA" id="ARBA00031173"/>
    </source>
</evidence>
<feature type="chain" id="PRO_5046851305" description="Apolipoprotein C-III" evidence="14">
    <location>
        <begin position="21"/>
        <end position="104"/>
    </location>
</feature>
<evidence type="ECO:0000256" key="13">
    <source>
        <dbReference type="ARBA" id="ARBA00045699"/>
    </source>
</evidence>
<evidence type="ECO:0000256" key="9">
    <source>
        <dbReference type="ARBA" id="ARBA00023055"/>
    </source>
</evidence>
<evidence type="ECO:0000256" key="8">
    <source>
        <dbReference type="ARBA" id="ARBA00022963"/>
    </source>
</evidence>
<evidence type="ECO:0000313" key="16">
    <source>
        <dbReference type="Proteomes" id="UP001314169"/>
    </source>
</evidence>
<dbReference type="Pfam" id="PF05778">
    <property type="entry name" value="Apo-CIII"/>
    <property type="match status" value="1"/>
</dbReference>
<keyword evidence="5" id="KW-0162">Chylomicron</keyword>
<evidence type="ECO:0000256" key="5">
    <source>
        <dbReference type="ARBA" id="ARBA00022513"/>
    </source>
</evidence>
<protein>
    <recommendedName>
        <fullName evidence="3">Apolipoprotein C-III</fullName>
    </recommendedName>
    <alternativeName>
        <fullName evidence="12">Apolipoprotein C3</fullName>
    </alternativeName>
</protein>
<keyword evidence="9" id="KW-0445">Lipid transport</keyword>
<dbReference type="EMBL" id="OY882866">
    <property type="protein sequence ID" value="CAK6448745.1"/>
    <property type="molecule type" value="Genomic_DNA"/>
</dbReference>
<organism evidence="15 16">
    <name type="scientific">Pipistrellus nathusii</name>
    <name type="common">Nathusius' pipistrelle</name>
    <dbReference type="NCBI Taxonomy" id="59473"/>
    <lineage>
        <taxon>Eukaryota</taxon>
        <taxon>Metazoa</taxon>
        <taxon>Chordata</taxon>
        <taxon>Craniata</taxon>
        <taxon>Vertebrata</taxon>
        <taxon>Euteleostomi</taxon>
        <taxon>Mammalia</taxon>
        <taxon>Eutheria</taxon>
        <taxon>Laurasiatheria</taxon>
        <taxon>Chiroptera</taxon>
        <taxon>Yangochiroptera</taxon>
        <taxon>Vespertilionidae</taxon>
        <taxon>Pipistrellus</taxon>
    </lineage>
</organism>
<evidence type="ECO:0000256" key="11">
    <source>
        <dbReference type="ARBA" id="ARBA00023313"/>
    </source>
</evidence>
<keyword evidence="16" id="KW-1185">Reference proteome</keyword>
<keyword evidence="4" id="KW-0813">Transport</keyword>
<dbReference type="PANTHER" id="PTHR14225:SF0">
    <property type="entry name" value="APOLIPOPROTEIN C-III"/>
    <property type="match status" value="1"/>
</dbReference>
<comment type="function">
    <text evidence="13">Component of triglyceride-rich very low density lipoproteins (VLDL) and high density lipoproteins (HDL) in plasma. Plays a multifaceted role in triglyceride homeostasis. Intracellularly, promotes hepatic very low density lipoprotein 1 (VLDL1) assembly and secretion; extracellularly, attenuates hydrolysis and clearance of triglyceride-rich lipoproteins (TRLs). Impairs the lipolysis of TRLs by inhibiting lipoprotein lipase and the hepatic uptake of TRLs by remnant receptors. Formed of several curved helices connected via semiflexible hinges, so that it can wrap tightly around the curved micelle surface and easily adapt to the different diameters of its natural binding partners.</text>
</comment>
<keyword evidence="8" id="KW-0442">Lipid degradation</keyword>
<evidence type="ECO:0000256" key="10">
    <source>
        <dbReference type="ARBA" id="ARBA00023098"/>
    </source>
</evidence>